<dbReference type="Proteomes" id="UP000471152">
    <property type="component" value="Unassembled WGS sequence"/>
</dbReference>
<feature type="region of interest" description="Disordered" evidence="1">
    <location>
        <begin position="18"/>
        <end position="41"/>
    </location>
</feature>
<dbReference type="RefSeq" id="WP_163610751.1">
    <property type="nucleotide sequence ID" value="NZ_JAAGWB010000018.1"/>
</dbReference>
<gene>
    <name evidence="2" type="ORF">G3R41_08895</name>
</gene>
<dbReference type="SUPFAM" id="SSF49265">
    <property type="entry name" value="Fibronectin type III"/>
    <property type="match status" value="1"/>
</dbReference>
<evidence type="ECO:0000256" key="1">
    <source>
        <dbReference type="SAM" id="MobiDB-lite"/>
    </source>
</evidence>
<protein>
    <submittedName>
        <fullName evidence="2">Uncharacterized protein</fullName>
    </submittedName>
</protein>
<proteinExistence type="predicted"/>
<dbReference type="EMBL" id="JAAGWB010000018">
    <property type="protein sequence ID" value="NEN51056.1"/>
    <property type="molecule type" value="Genomic_DNA"/>
</dbReference>
<dbReference type="InterPro" id="IPR036116">
    <property type="entry name" value="FN3_sf"/>
</dbReference>
<evidence type="ECO:0000313" key="3">
    <source>
        <dbReference type="Proteomes" id="UP000471152"/>
    </source>
</evidence>
<evidence type="ECO:0000313" key="2">
    <source>
        <dbReference type="EMBL" id="NEN51056.1"/>
    </source>
</evidence>
<organism evidence="2 3">
    <name type="scientific">Modestobacter muralis</name>
    <dbReference type="NCBI Taxonomy" id="1608614"/>
    <lineage>
        <taxon>Bacteria</taxon>
        <taxon>Bacillati</taxon>
        <taxon>Actinomycetota</taxon>
        <taxon>Actinomycetes</taxon>
        <taxon>Geodermatophilales</taxon>
        <taxon>Geodermatophilaceae</taxon>
        <taxon>Modestobacter</taxon>
    </lineage>
</organism>
<sequence length="329" mass="33613">MALLLAPTALDRAHASFSTTTSNSGDAWASDQLQPPSGLTATQSCTTTSAITQRASSTATGTASVTLPMPTGTTAGDYLLAHVGYHDSVQTLTVPTGWQLVGRTDNTTVSSNVYWKVATTGEPSAVFRHPDSSSPELFAGGVTAFRNVRPVAPVFGGVSGSSTTATTPSVTTSDTTVQLVHLFTKTQGPLYDVAGITDFYGTSTGTGDGVHVGIRGAGEAFAGPGSTPSRSATADSSSRWVAQAVVLERVAGTPTANLSWTPSPSTWASGYDLDRVSGGSTQSSTLTGVGTASTTQGPLVNGTAYTFRLTTARNAWRSTTVAVPFTPSC</sequence>
<accession>A0A6P0H8D5</accession>
<name>A0A6P0H8D5_9ACTN</name>
<reference evidence="2 3" key="1">
    <citation type="submission" date="2020-02" db="EMBL/GenBank/DDBJ databases">
        <title>The WGS of Modestobacter muralis DSM 100205.</title>
        <authorList>
            <person name="Jiang Z."/>
        </authorList>
    </citation>
    <scope>NUCLEOTIDE SEQUENCE [LARGE SCALE GENOMIC DNA]</scope>
    <source>
        <strain evidence="2 3">DSM 100205</strain>
    </source>
</reference>
<dbReference type="AlphaFoldDB" id="A0A6P0H8D5"/>
<comment type="caution">
    <text evidence="2">The sequence shown here is derived from an EMBL/GenBank/DDBJ whole genome shotgun (WGS) entry which is preliminary data.</text>
</comment>